<dbReference type="Gene3D" id="1.20.1000.10">
    <property type="entry name" value="Guanylate-binding protein, C-terminal domain"/>
    <property type="match status" value="1"/>
</dbReference>
<evidence type="ECO:0000259" key="7">
    <source>
        <dbReference type="PROSITE" id="PS51715"/>
    </source>
</evidence>
<dbReference type="PROSITE" id="PS51715">
    <property type="entry name" value="G_GB1_RHD3"/>
    <property type="match status" value="1"/>
</dbReference>
<dbReference type="InterPro" id="IPR015894">
    <property type="entry name" value="Guanylate-bd_N"/>
</dbReference>
<keyword evidence="9" id="KW-1185">Reference proteome</keyword>
<feature type="domain" description="GB1/RHD3-type G" evidence="7">
    <location>
        <begin position="36"/>
        <end position="276"/>
    </location>
</feature>
<dbReference type="GO" id="GO:0045087">
    <property type="term" value="P:innate immune response"/>
    <property type="evidence" value="ECO:0007669"/>
    <property type="project" value="UniProtKB-KW"/>
</dbReference>
<dbReference type="Pfam" id="PF02841">
    <property type="entry name" value="GBP_C"/>
    <property type="match status" value="1"/>
</dbReference>
<name>A0A8T2IKL4_9PIPI</name>
<keyword evidence="1" id="KW-0399">Innate immunity</keyword>
<dbReference type="InterPro" id="IPR037684">
    <property type="entry name" value="GBP_C"/>
</dbReference>
<dbReference type="FunFam" id="3.40.50.300:FF:002830">
    <property type="entry name" value="Guanylate-binding protein 2"/>
    <property type="match status" value="1"/>
</dbReference>
<proteinExistence type="inferred from homology"/>
<gene>
    <name evidence="8" type="ORF">GDO86_017687</name>
</gene>
<dbReference type="OrthoDB" id="2135133at2759"/>
<dbReference type="EMBL" id="JAACNH010000009">
    <property type="protein sequence ID" value="KAG8433495.1"/>
    <property type="molecule type" value="Genomic_DNA"/>
</dbReference>
<protein>
    <recommendedName>
        <fullName evidence="7">GB1/RHD3-type G domain-containing protein</fullName>
    </recommendedName>
</protein>
<dbReference type="Pfam" id="PF02263">
    <property type="entry name" value="GBP"/>
    <property type="match status" value="1"/>
</dbReference>
<dbReference type="PANTHER" id="PTHR10751">
    <property type="entry name" value="GUANYLATE BINDING PROTEIN"/>
    <property type="match status" value="1"/>
</dbReference>
<dbReference type="GO" id="GO:0005525">
    <property type="term" value="F:GTP binding"/>
    <property type="evidence" value="ECO:0007669"/>
    <property type="project" value="UniProtKB-KW"/>
</dbReference>
<evidence type="ECO:0000256" key="2">
    <source>
        <dbReference type="ARBA" id="ARBA00022741"/>
    </source>
</evidence>
<evidence type="ECO:0000256" key="6">
    <source>
        <dbReference type="PROSITE-ProRule" id="PRU01052"/>
    </source>
</evidence>
<dbReference type="Gene3D" id="3.40.50.300">
    <property type="entry name" value="P-loop containing nucleotide triphosphate hydrolases"/>
    <property type="match status" value="1"/>
</dbReference>
<dbReference type="CDD" id="cd01851">
    <property type="entry name" value="GBP"/>
    <property type="match status" value="1"/>
</dbReference>
<dbReference type="AlphaFoldDB" id="A0A8T2IKL4"/>
<comment type="similarity">
    <text evidence="6">Belongs to the TRAFAC class dynamin-like GTPase superfamily. GB1/RHD3 GTPase family.</text>
</comment>
<reference evidence="8" key="1">
    <citation type="thesis" date="2020" institute="ProQuest LLC" country="789 East Eisenhower Parkway, Ann Arbor, MI, USA">
        <title>Comparative Genomics and Chromosome Evolution.</title>
        <authorList>
            <person name="Mudd A.B."/>
        </authorList>
    </citation>
    <scope>NUCLEOTIDE SEQUENCE</scope>
    <source>
        <strain evidence="8">Female2</strain>
        <tissue evidence="8">Blood</tissue>
    </source>
</reference>
<sequence>MDSGVTMEVPVCLIENTADGKFSVNPQAIEILSKITQPVVVVSIVGLYRTGKSYLMNKLAGKNAGFDLGATVVAQTKGIWMWCVPHPTNKEHTLVLLDTEGLGDVQKGDKKNDIWIFCLAVLLGSVMVYNSKGTIDQDAIEKIHYVKVIAEKIKIKASNNEDEEAEFSRHFPIFIWTVRDFTLALEINGQPITEDEYLEHALKLKEPERTLSDQNFNFPKKCIRMYFPRRKCFVFPSPTSDLSLFQKLEQVSDDQLCPTFMEKTRKFCDFIFNYGEVKCLDGFQPVTGRMLGHLAEKYTEAISNGHVACIENAVVTLCESENKAAMEKALEHYESEMGKRVKFPTETMKHFMDINSECEKEAVNIFMKMSFKDKDLHFQKELMGNVQEKKNKFLVENEKASADYCTDLIGKLSSDLEKTIKDGTFITPGGYQKFKEELDKIVEKYNADAKKGIKGDEVLQNFLHDKEDIGNTILKSDNALDEQGKKREGYQSIQCGAIP</sequence>
<dbReference type="InterPro" id="IPR003191">
    <property type="entry name" value="Guanylate-bd/ATL_C"/>
</dbReference>
<keyword evidence="4" id="KW-0391">Immunity</keyword>
<dbReference type="InterPro" id="IPR036543">
    <property type="entry name" value="Guanylate-bd_C_sf"/>
</dbReference>
<evidence type="ECO:0000256" key="3">
    <source>
        <dbReference type="ARBA" id="ARBA00022801"/>
    </source>
</evidence>
<comment type="caution">
    <text evidence="8">The sequence shown here is derived from an EMBL/GenBank/DDBJ whole genome shotgun (WGS) entry which is preliminary data.</text>
</comment>
<evidence type="ECO:0000313" key="9">
    <source>
        <dbReference type="Proteomes" id="UP000812440"/>
    </source>
</evidence>
<dbReference type="InterPro" id="IPR027417">
    <property type="entry name" value="P-loop_NTPase"/>
</dbReference>
<dbReference type="InterPro" id="IPR030386">
    <property type="entry name" value="G_GB1_RHD3_dom"/>
</dbReference>
<keyword evidence="5" id="KW-0342">GTP-binding</keyword>
<keyword evidence="3" id="KW-0378">Hydrolase</keyword>
<evidence type="ECO:0000313" key="8">
    <source>
        <dbReference type="EMBL" id="KAG8433495.1"/>
    </source>
</evidence>
<keyword evidence="2" id="KW-0547">Nucleotide-binding</keyword>
<evidence type="ECO:0000256" key="5">
    <source>
        <dbReference type="ARBA" id="ARBA00023134"/>
    </source>
</evidence>
<evidence type="ECO:0000256" key="1">
    <source>
        <dbReference type="ARBA" id="ARBA00022588"/>
    </source>
</evidence>
<organism evidence="8 9">
    <name type="scientific">Hymenochirus boettgeri</name>
    <name type="common">Congo dwarf clawed frog</name>
    <dbReference type="NCBI Taxonomy" id="247094"/>
    <lineage>
        <taxon>Eukaryota</taxon>
        <taxon>Metazoa</taxon>
        <taxon>Chordata</taxon>
        <taxon>Craniata</taxon>
        <taxon>Vertebrata</taxon>
        <taxon>Euteleostomi</taxon>
        <taxon>Amphibia</taxon>
        <taxon>Batrachia</taxon>
        <taxon>Anura</taxon>
        <taxon>Pipoidea</taxon>
        <taxon>Pipidae</taxon>
        <taxon>Pipinae</taxon>
        <taxon>Hymenochirus</taxon>
    </lineage>
</organism>
<evidence type="ECO:0000256" key="4">
    <source>
        <dbReference type="ARBA" id="ARBA00022859"/>
    </source>
</evidence>
<dbReference type="SUPFAM" id="SSF52540">
    <property type="entry name" value="P-loop containing nucleoside triphosphate hydrolases"/>
    <property type="match status" value="1"/>
</dbReference>
<dbReference type="Proteomes" id="UP000812440">
    <property type="component" value="Chromosome 9"/>
</dbReference>
<accession>A0A8T2IKL4</accession>
<dbReference type="SUPFAM" id="SSF48340">
    <property type="entry name" value="Interferon-induced guanylate-binding protein 1 (GBP1), C-terminal domain"/>
    <property type="match status" value="1"/>
</dbReference>
<dbReference type="CDD" id="cd16269">
    <property type="entry name" value="GBP_C"/>
    <property type="match status" value="1"/>
</dbReference>
<dbReference type="GO" id="GO:0003924">
    <property type="term" value="F:GTPase activity"/>
    <property type="evidence" value="ECO:0007669"/>
    <property type="project" value="InterPro"/>
</dbReference>